<dbReference type="EMBL" id="AZDA01000013">
    <property type="protein sequence ID" value="KRK40490.1"/>
    <property type="molecule type" value="Genomic_DNA"/>
</dbReference>
<dbReference type="SMART" id="SM00418">
    <property type="entry name" value="HTH_ARSR"/>
    <property type="match status" value="1"/>
</dbReference>
<dbReference type="PATRIC" id="fig|1423726.3.peg.517"/>
<evidence type="ECO:0000313" key="5">
    <source>
        <dbReference type="EMBL" id="KRK40490.1"/>
    </source>
</evidence>
<protein>
    <recommendedName>
        <fullName evidence="4">HTH arsR-type domain-containing protein</fullName>
    </recommendedName>
</protein>
<reference evidence="5 6" key="1">
    <citation type="journal article" date="2015" name="Genome Announc.">
        <title>Expanding the biotechnology potential of lactobacilli through comparative genomics of 213 strains and associated genera.</title>
        <authorList>
            <person name="Sun Z."/>
            <person name="Harris H.M."/>
            <person name="McCann A."/>
            <person name="Guo C."/>
            <person name="Argimon S."/>
            <person name="Zhang W."/>
            <person name="Yang X."/>
            <person name="Jeffery I.B."/>
            <person name="Cooney J.C."/>
            <person name="Kagawa T.F."/>
            <person name="Liu W."/>
            <person name="Song Y."/>
            <person name="Salvetti E."/>
            <person name="Wrobel A."/>
            <person name="Rasinkangas P."/>
            <person name="Parkhill J."/>
            <person name="Rea M.C."/>
            <person name="O'Sullivan O."/>
            <person name="Ritari J."/>
            <person name="Douillard F.P."/>
            <person name="Paul Ross R."/>
            <person name="Yang R."/>
            <person name="Briner A.E."/>
            <person name="Felis G.E."/>
            <person name="de Vos W.M."/>
            <person name="Barrangou R."/>
            <person name="Klaenhammer T.R."/>
            <person name="Caufield P.W."/>
            <person name="Cui Y."/>
            <person name="Zhang H."/>
            <person name="O'Toole P.W."/>
        </authorList>
    </citation>
    <scope>NUCLEOTIDE SEQUENCE [LARGE SCALE GENOMIC DNA]</scope>
    <source>
        <strain evidence="5 6">DSM 20003</strain>
    </source>
</reference>
<dbReference type="PANTHER" id="PTHR43132:SF6">
    <property type="entry name" value="HTH-TYPE TRANSCRIPTIONAL REPRESSOR CZRA"/>
    <property type="match status" value="1"/>
</dbReference>
<dbReference type="InterPro" id="IPR011991">
    <property type="entry name" value="ArsR-like_HTH"/>
</dbReference>
<dbReference type="SUPFAM" id="SSF46785">
    <property type="entry name" value="Winged helix' DNA-binding domain"/>
    <property type="match status" value="1"/>
</dbReference>
<organism evidence="5 6">
    <name type="scientific">Loigolactobacillus bifermentans DSM 20003</name>
    <dbReference type="NCBI Taxonomy" id="1423726"/>
    <lineage>
        <taxon>Bacteria</taxon>
        <taxon>Bacillati</taxon>
        <taxon>Bacillota</taxon>
        <taxon>Bacilli</taxon>
        <taxon>Lactobacillales</taxon>
        <taxon>Lactobacillaceae</taxon>
        <taxon>Loigolactobacillus</taxon>
    </lineage>
</organism>
<dbReference type="PROSITE" id="PS50987">
    <property type="entry name" value="HTH_ARSR_2"/>
    <property type="match status" value="1"/>
</dbReference>
<dbReference type="CDD" id="cd00090">
    <property type="entry name" value="HTH_ARSR"/>
    <property type="match status" value="1"/>
</dbReference>
<sequence>MNVNLDTKKHFVVPKEPVLDEMTTLFKILGDKTRVRILYVLFEAERPVSEIVALVGKSQSTISHQLQTLKQAGLVKNRRDGQTIYYALADTHVITIFSQMIQHATEMDSKNK</sequence>
<dbReference type="PRINTS" id="PR00778">
    <property type="entry name" value="HTHARSR"/>
</dbReference>
<keyword evidence="3" id="KW-0804">Transcription</keyword>
<keyword evidence="2" id="KW-0238">DNA-binding</keyword>
<evidence type="ECO:0000256" key="2">
    <source>
        <dbReference type="ARBA" id="ARBA00023125"/>
    </source>
</evidence>
<dbReference type="PANTHER" id="PTHR43132">
    <property type="entry name" value="ARSENICAL RESISTANCE OPERON REPRESSOR ARSR-RELATED"/>
    <property type="match status" value="1"/>
</dbReference>
<dbReference type="AlphaFoldDB" id="A0A0R1HA55"/>
<gene>
    <name evidence="5" type="ORF">FC07_GL000501</name>
</gene>
<dbReference type="InterPro" id="IPR036390">
    <property type="entry name" value="WH_DNA-bd_sf"/>
</dbReference>
<dbReference type="GO" id="GO:0003677">
    <property type="term" value="F:DNA binding"/>
    <property type="evidence" value="ECO:0007669"/>
    <property type="project" value="UniProtKB-KW"/>
</dbReference>
<evidence type="ECO:0000259" key="4">
    <source>
        <dbReference type="PROSITE" id="PS50987"/>
    </source>
</evidence>
<dbReference type="InterPro" id="IPR051011">
    <property type="entry name" value="Metal_resp_trans_reg"/>
</dbReference>
<name>A0A0R1HA55_9LACO</name>
<evidence type="ECO:0000256" key="3">
    <source>
        <dbReference type="ARBA" id="ARBA00023163"/>
    </source>
</evidence>
<comment type="caution">
    <text evidence="5">The sequence shown here is derived from an EMBL/GenBank/DDBJ whole genome shotgun (WGS) entry which is preliminary data.</text>
</comment>
<feature type="domain" description="HTH arsR-type" evidence="4">
    <location>
        <begin position="14"/>
        <end position="108"/>
    </location>
</feature>
<evidence type="ECO:0000256" key="1">
    <source>
        <dbReference type="ARBA" id="ARBA00023015"/>
    </source>
</evidence>
<dbReference type="Proteomes" id="UP000051461">
    <property type="component" value="Unassembled WGS sequence"/>
</dbReference>
<dbReference type="GO" id="GO:0003700">
    <property type="term" value="F:DNA-binding transcription factor activity"/>
    <property type="evidence" value="ECO:0007669"/>
    <property type="project" value="InterPro"/>
</dbReference>
<dbReference type="NCBIfam" id="NF033788">
    <property type="entry name" value="HTH_metalloreg"/>
    <property type="match status" value="1"/>
</dbReference>
<dbReference type="InterPro" id="IPR001845">
    <property type="entry name" value="HTH_ArsR_DNA-bd_dom"/>
</dbReference>
<keyword evidence="6" id="KW-1185">Reference proteome</keyword>
<dbReference type="Pfam" id="PF01022">
    <property type="entry name" value="HTH_5"/>
    <property type="match status" value="1"/>
</dbReference>
<dbReference type="InterPro" id="IPR036388">
    <property type="entry name" value="WH-like_DNA-bd_sf"/>
</dbReference>
<keyword evidence="1" id="KW-0805">Transcription regulation</keyword>
<proteinExistence type="predicted"/>
<evidence type="ECO:0000313" key="6">
    <source>
        <dbReference type="Proteomes" id="UP000051461"/>
    </source>
</evidence>
<dbReference type="Gene3D" id="1.10.10.10">
    <property type="entry name" value="Winged helix-like DNA-binding domain superfamily/Winged helix DNA-binding domain"/>
    <property type="match status" value="1"/>
</dbReference>
<accession>A0A0R1HA55</accession>
<dbReference type="STRING" id="1423726.FC07_GL000501"/>